<evidence type="ECO:0000256" key="1">
    <source>
        <dbReference type="SAM" id="Phobius"/>
    </source>
</evidence>
<reference evidence="2 3" key="1">
    <citation type="submission" date="2020-07" db="EMBL/GenBank/DDBJ databases">
        <title>A new beta-1,3-glucan-decomposing anaerobic bacterium isolated from anoxic soil subjected to biological soil disinfestation.</title>
        <authorList>
            <person name="Ueki A."/>
            <person name="Tonouchi A."/>
        </authorList>
    </citation>
    <scope>NUCLEOTIDE SEQUENCE [LARGE SCALE GENOMIC DNA]</scope>
    <source>
        <strain evidence="2 3">TW1</strain>
    </source>
</reference>
<evidence type="ECO:0000313" key="3">
    <source>
        <dbReference type="Proteomes" id="UP000580568"/>
    </source>
</evidence>
<dbReference type="AlphaFoldDB" id="A0A6V8SHD5"/>
<keyword evidence="3" id="KW-1185">Reference proteome</keyword>
<evidence type="ECO:0000313" key="2">
    <source>
        <dbReference type="EMBL" id="GFP76136.1"/>
    </source>
</evidence>
<accession>A0A6V8SHD5</accession>
<sequence>MKLSRLLIFLIIKIVFNGHHNIILLNYSRRIYMNKIGLLNLLSLIVGIALIVSGCVTAYLFQKHLFNKYKNEVKNTINKDTSSNQ</sequence>
<keyword evidence="1" id="KW-0472">Membrane</keyword>
<feature type="transmembrane region" description="Helical" evidence="1">
    <location>
        <begin position="6"/>
        <end position="27"/>
    </location>
</feature>
<proteinExistence type="predicted"/>
<protein>
    <submittedName>
        <fullName evidence="2">Uncharacterized protein</fullName>
    </submittedName>
</protein>
<comment type="caution">
    <text evidence="2">The sequence shown here is derived from an EMBL/GenBank/DDBJ whole genome shotgun (WGS) entry which is preliminary data.</text>
</comment>
<name>A0A6V8SHD5_9CLOT</name>
<gene>
    <name evidence="2" type="ORF">bsdtw1_02233</name>
</gene>
<organism evidence="2 3">
    <name type="scientific">Clostridium fungisolvens</name>
    <dbReference type="NCBI Taxonomy" id="1604897"/>
    <lineage>
        <taxon>Bacteria</taxon>
        <taxon>Bacillati</taxon>
        <taxon>Bacillota</taxon>
        <taxon>Clostridia</taxon>
        <taxon>Eubacteriales</taxon>
        <taxon>Clostridiaceae</taxon>
        <taxon>Clostridium</taxon>
    </lineage>
</organism>
<dbReference type="EMBL" id="BLZR01000001">
    <property type="protein sequence ID" value="GFP76136.1"/>
    <property type="molecule type" value="Genomic_DNA"/>
</dbReference>
<keyword evidence="1" id="KW-1133">Transmembrane helix</keyword>
<keyword evidence="1" id="KW-0812">Transmembrane</keyword>
<feature type="transmembrane region" description="Helical" evidence="1">
    <location>
        <begin position="39"/>
        <end position="61"/>
    </location>
</feature>
<dbReference type="Proteomes" id="UP000580568">
    <property type="component" value="Unassembled WGS sequence"/>
</dbReference>